<feature type="compositionally biased region" description="Basic and acidic residues" evidence="1">
    <location>
        <begin position="154"/>
        <end position="169"/>
    </location>
</feature>
<protein>
    <submittedName>
        <fullName evidence="2">Uncharacterized protein</fullName>
    </submittedName>
</protein>
<dbReference type="EMBL" id="AACS02000009">
    <property type="protein sequence ID" value="EAU89053.2"/>
    <property type="molecule type" value="Genomic_DNA"/>
</dbReference>
<dbReference type="GeneID" id="6009298"/>
<dbReference type="KEGG" id="cci:CC1G_10022"/>
<proteinExistence type="predicted"/>
<feature type="region of interest" description="Disordered" evidence="1">
    <location>
        <begin position="76"/>
        <end position="117"/>
    </location>
</feature>
<feature type="region of interest" description="Disordered" evidence="1">
    <location>
        <begin position="154"/>
        <end position="195"/>
    </location>
</feature>
<evidence type="ECO:0000256" key="1">
    <source>
        <dbReference type="SAM" id="MobiDB-lite"/>
    </source>
</evidence>
<dbReference type="HOGENOM" id="CLU_1396236_0_0_1"/>
<name>A8NDM3_COPC7</name>
<reference evidence="2 3" key="1">
    <citation type="journal article" date="2010" name="Proc. Natl. Acad. Sci. U.S.A.">
        <title>Insights into evolution of multicellular fungi from the assembled chromosomes of the mushroom Coprinopsis cinerea (Coprinus cinereus).</title>
        <authorList>
            <person name="Stajich J.E."/>
            <person name="Wilke S.K."/>
            <person name="Ahren D."/>
            <person name="Au C.H."/>
            <person name="Birren B.W."/>
            <person name="Borodovsky M."/>
            <person name="Burns C."/>
            <person name="Canback B."/>
            <person name="Casselton L.A."/>
            <person name="Cheng C.K."/>
            <person name="Deng J."/>
            <person name="Dietrich F.S."/>
            <person name="Fargo D.C."/>
            <person name="Farman M.L."/>
            <person name="Gathman A.C."/>
            <person name="Goldberg J."/>
            <person name="Guigo R."/>
            <person name="Hoegger P.J."/>
            <person name="Hooker J.B."/>
            <person name="Huggins A."/>
            <person name="James T.Y."/>
            <person name="Kamada T."/>
            <person name="Kilaru S."/>
            <person name="Kodira C."/>
            <person name="Kues U."/>
            <person name="Kupfer D."/>
            <person name="Kwan H.S."/>
            <person name="Lomsadze A."/>
            <person name="Li W."/>
            <person name="Lilly W.W."/>
            <person name="Ma L.J."/>
            <person name="Mackey A.J."/>
            <person name="Manning G."/>
            <person name="Martin F."/>
            <person name="Muraguchi H."/>
            <person name="Natvig D.O."/>
            <person name="Palmerini H."/>
            <person name="Ramesh M.A."/>
            <person name="Rehmeyer C.J."/>
            <person name="Roe B.A."/>
            <person name="Shenoy N."/>
            <person name="Stanke M."/>
            <person name="Ter-Hovhannisyan V."/>
            <person name="Tunlid A."/>
            <person name="Velagapudi R."/>
            <person name="Vision T.J."/>
            <person name="Zeng Q."/>
            <person name="Zolan M.E."/>
            <person name="Pukkila P.J."/>
        </authorList>
    </citation>
    <scope>NUCLEOTIDE SEQUENCE [LARGE SCALE GENOMIC DNA]</scope>
    <source>
        <strain evidence="3">Okayama-7 / 130 / ATCC MYA-4618 / FGSC 9003</strain>
    </source>
</reference>
<dbReference type="AlphaFoldDB" id="A8NDM3"/>
<evidence type="ECO:0000313" key="3">
    <source>
        <dbReference type="Proteomes" id="UP000001861"/>
    </source>
</evidence>
<dbReference type="Proteomes" id="UP000001861">
    <property type="component" value="Unassembled WGS sequence"/>
</dbReference>
<organism evidence="2 3">
    <name type="scientific">Coprinopsis cinerea (strain Okayama-7 / 130 / ATCC MYA-4618 / FGSC 9003)</name>
    <name type="common">Inky cap fungus</name>
    <name type="synonym">Hormographiella aspergillata</name>
    <dbReference type="NCBI Taxonomy" id="240176"/>
    <lineage>
        <taxon>Eukaryota</taxon>
        <taxon>Fungi</taxon>
        <taxon>Dikarya</taxon>
        <taxon>Basidiomycota</taxon>
        <taxon>Agaricomycotina</taxon>
        <taxon>Agaricomycetes</taxon>
        <taxon>Agaricomycetidae</taxon>
        <taxon>Agaricales</taxon>
        <taxon>Agaricineae</taxon>
        <taxon>Psathyrellaceae</taxon>
        <taxon>Coprinopsis</taxon>
    </lineage>
</organism>
<sequence length="195" mass="21397">MACRNTRTRLAFRYDQPGRNIISDAEIELLATAEGISTLQDLRGVTHQWSWQETYGSELWTVWEELTLELRALSDPSQPTPVLPSTTTSIPHPPLPESESAGSHARFPNPAPIEPVSTLGVTQPTPAPLQVGNAGKRKADDGVGYAGVVVVEERLESGRGKRGRLDHAPSNRLPGFTSMPHDHPLCQQRRRPNNA</sequence>
<gene>
    <name evidence="2" type="ORF">CC1G_10022</name>
</gene>
<dbReference type="InParanoid" id="A8NDM3"/>
<comment type="caution">
    <text evidence="2">The sequence shown here is derived from an EMBL/GenBank/DDBJ whole genome shotgun (WGS) entry which is preliminary data.</text>
</comment>
<evidence type="ECO:0000313" key="2">
    <source>
        <dbReference type="EMBL" id="EAU89053.2"/>
    </source>
</evidence>
<dbReference type="RefSeq" id="XP_001832808.2">
    <property type="nucleotide sequence ID" value="XM_001832756.2"/>
</dbReference>
<accession>A8NDM3</accession>
<dbReference type="VEuPathDB" id="FungiDB:CC1G_10022"/>
<keyword evidence="3" id="KW-1185">Reference proteome</keyword>